<name>A0A4C1X9U1_EUMVA</name>
<protein>
    <submittedName>
        <fullName evidence="1">Uncharacterized protein</fullName>
    </submittedName>
</protein>
<gene>
    <name evidence="1" type="ORF">EVAR_14998_1</name>
</gene>
<proteinExistence type="predicted"/>
<dbReference type="AlphaFoldDB" id="A0A4C1X9U1"/>
<organism evidence="1 2">
    <name type="scientific">Eumeta variegata</name>
    <name type="common">Bagworm moth</name>
    <name type="synonym">Eumeta japonica</name>
    <dbReference type="NCBI Taxonomy" id="151549"/>
    <lineage>
        <taxon>Eukaryota</taxon>
        <taxon>Metazoa</taxon>
        <taxon>Ecdysozoa</taxon>
        <taxon>Arthropoda</taxon>
        <taxon>Hexapoda</taxon>
        <taxon>Insecta</taxon>
        <taxon>Pterygota</taxon>
        <taxon>Neoptera</taxon>
        <taxon>Endopterygota</taxon>
        <taxon>Lepidoptera</taxon>
        <taxon>Glossata</taxon>
        <taxon>Ditrysia</taxon>
        <taxon>Tineoidea</taxon>
        <taxon>Psychidae</taxon>
        <taxon>Oiketicinae</taxon>
        <taxon>Eumeta</taxon>
    </lineage>
</organism>
<reference evidence="1 2" key="1">
    <citation type="journal article" date="2019" name="Commun. Biol.">
        <title>The bagworm genome reveals a unique fibroin gene that provides high tensile strength.</title>
        <authorList>
            <person name="Kono N."/>
            <person name="Nakamura H."/>
            <person name="Ohtoshi R."/>
            <person name="Tomita M."/>
            <person name="Numata K."/>
            <person name="Arakawa K."/>
        </authorList>
    </citation>
    <scope>NUCLEOTIDE SEQUENCE [LARGE SCALE GENOMIC DNA]</scope>
</reference>
<evidence type="ECO:0000313" key="1">
    <source>
        <dbReference type="EMBL" id="GBP58997.1"/>
    </source>
</evidence>
<dbReference type="Proteomes" id="UP000299102">
    <property type="component" value="Unassembled WGS sequence"/>
</dbReference>
<accession>A0A4C1X9U1</accession>
<evidence type="ECO:0000313" key="2">
    <source>
        <dbReference type="Proteomes" id="UP000299102"/>
    </source>
</evidence>
<comment type="caution">
    <text evidence="1">The sequence shown here is derived from an EMBL/GenBank/DDBJ whole genome shotgun (WGS) entry which is preliminary data.</text>
</comment>
<keyword evidence="2" id="KW-1185">Reference proteome</keyword>
<sequence>MISRINPDARETGLESSCAGAASLRNVGRVTAICTYTKKRHTNFMRCQKLPIHSNGSALTCRKRESCRWVFGYVTTPTSFRVFFNLDLSLGEYPTPARVKLRVVTEPEIFTQRC</sequence>
<dbReference type="EMBL" id="BGZK01000750">
    <property type="protein sequence ID" value="GBP58997.1"/>
    <property type="molecule type" value="Genomic_DNA"/>
</dbReference>